<evidence type="ECO:0000313" key="6">
    <source>
        <dbReference type="Proteomes" id="UP000503820"/>
    </source>
</evidence>
<accession>A0A7J0BWQ9</accession>
<comment type="caution">
    <text evidence="5">The sequence shown here is derived from an EMBL/GenBank/DDBJ whole genome shotgun (WGS) entry which is preliminary data.</text>
</comment>
<comment type="similarity">
    <text evidence="1">Belongs to the membrane fusion protein (MFP) (TC 8.A.1) family.</text>
</comment>
<feature type="domain" description="Multidrug resistance protein MdtA-like alpha-helical hairpin" evidence="3">
    <location>
        <begin position="128"/>
        <end position="190"/>
    </location>
</feature>
<keyword evidence="2" id="KW-0175">Coiled coil</keyword>
<dbReference type="RefSeq" id="WP_174410765.1">
    <property type="nucleotide sequence ID" value="NZ_BLVP01000035.1"/>
</dbReference>
<dbReference type="EMBL" id="BLVP01000035">
    <property type="protein sequence ID" value="GFM38137.1"/>
    <property type="molecule type" value="Genomic_DNA"/>
</dbReference>
<protein>
    <submittedName>
        <fullName evidence="5">RND transporter</fullName>
    </submittedName>
</protein>
<reference evidence="5 6" key="1">
    <citation type="submission" date="2020-05" db="EMBL/GenBank/DDBJ databases">
        <title>Draft genome sequence of Desulfovibrio psychrotolerans JS1T.</title>
        <authorList>
            <person name="Ueno A."/>
            <person name="Tamazawa S."/>
            <person name="Tamamura S."/>
            <person name="Murakami T."/>
            <person name="Kiyama T."/>
            <person name="Inomata H."/>
            <person name="Amano Y."/>
            <person name="Miyakawa K."/>
            <person name="Tamaki H."/>
            <person name="Naganuma T."/>
            <person name="Kaneko K."/>
        </authorList>
    </citation>
    <scope>NUCLEOTIDE SEQUENCE [LARGE SCALE GENOMIC DNA]</scope>
    <source>
        <strain evidence="5 6">JS1</strain>
    </source>
</reference>
<dbReference type="AlphaFoldDB" id="A0A7J0BWQ9"/>
<sequence>MNHTHLRIGPHRFCRTHRIHGSFLLLLLLWAAVFAVPGTPCAQAQEVPATAVARIALLPETRQAVGTVRPRTETRIEAQITARILEIRAQSGSRVNRGDVLVVLDTRELETLSGQAQQGISSAAAATRQARQALAAAEAEFVKAEAHYRRIRTLYETGTVARSEMDQAEAAYAQAEAEVRRARDGVSGAQSAESRAGKMREQAQIALEYGEIRALDDGEVVRREAEPGDLAFPGKTLLMLQTGGSLRLEAQVREGLIGRVRPGTPLSVIIGSLSDAPLTGTVEEVVPAADPLSRTFEVRVGLPAVPGLYPGMFGRLLIPVGESETVLIPAAAVSRVGQLETVRVREGEQETPVYVKTGRTYPAGQSGTYDEVEILSGLRGGETVVLEAGHAR</sequence>
<dbReference type="Proteomes" id="UP000503820">
    <property type="component" value="Unassembled WGS sequence"/>
</dbReference>
<dbReference type="Pfam" id="PF25876">
    <property type="entry name" value="HH_MFP_RND"/>
    <property type="match status" value="1"/>
</dbReference>
<evidence type="ECO:0000259" key="4">
    <source>
        <dbReference type="Pfam" id="PF25954"/>
    </source>
</evidence>
<feature type="coiled-coil region" evidence="2">
    <location>
        <begin position="158"/>
        <end position="185"/>
    </location>
</feature>
<dbReference type="NCBIfam" id="TIGR01730">
    <property type="entry name" value="RND_mfp"/>
    <property type="match status" value="1"/>
</dbReference>
<dbReference type="SUPFAM" id="SSF111369">
    <property type="entry name" value="HlyD-like secretion proteins"/>
    <property type="match status" value="1"/>
</dbReference>
<dbReference type="InterPro" id="IPR006143">
    <property type="entry name" value="RND_pump_MFP"/>
</dbReference>
<evidence type="ECO:0000256" key="2">
    <source>
        <dbReference type="SAM" id="Coils"/>
    </source>
</evidence>
<dbReference type="InterPro" id="IPR058792">
    <property type="entry name" value="Beta-barrel_RND_2"/>
</dbReference>
<dbReference type="Pfam" id="PF25954">
    <property type="entry name" value="Beta-barrel_RND_2"/>
    <property type="match status" value="1"/>
</dbReference>
<evidence type="ECO:0000256" key="1">
    <source>
        <dbReference type="ARBA" id="ARBA00009477"/>
    </source>
</evidence>
<keyword evidence="6" id="KW-1185">Reference proteome</keyword>
<feature type="domain" description="CusB-like beta-barrel" evidence="4">
    <location>
        <begin position="248"/>
        <end position="316"/>
    </location>
</feature>
<gene>
    <name evidence="5" type="ORF">DSM19430T_28210</name>
</gene>
<proteinExistence type="inferred from homology"/>
<evidence type="ECO:0000313" key="5">
    <source>
        <dbReference type="EMBL" id="GFM38137.1"/>
    </source>
</evidence>
<organism evidence="5 6">
    <name type="scientific">Desulfovibrio psychrotolerans</name>
    <dbReference type="NCBI Taxonomy" id="415242"/>
    <lineage>
        <taxon>Bacteria</taxon>
        <taxon>Pseudomonadati</taxon>
        <taxon>Thermodesulfobacteriota</taxon>
        <taxon>Desulfovibrionia</taxon>
        <taxon>Desulfovibrionales</taxon>
        <taxon>Desulfovibrionaceae</taxon>
        <taxon>Desulfovibrio</taxon>
    </lineage>
</organism>
<dbReference type="Gene3D" id="2.40.50.100">
    <property type="match status" value="1"/>
</dbReference>
<name>A0A7J0BWQ9_9BACT</name>
<dbReference type="InterPro" id="IPR058624">
    <property type="entry name" value="MdtA-like_HH"/>
</dbReference>
<dbReference type="GO" id="GO:1990281">
    <property type="term" value="C:efflux pump complex"/>
    <property type="evidence" value="ECO:0007669"/>
    <property type="project" value="TreeGrafter"/>
</dbReference>
<dbReference type="GO" id="GO:0015562">
    <property type="term" value="F:efflux transmembrane transporter activity"/>
    <property type="evidence" value="ECO:0007669"/>
    <property type="project" value="TreeGrafter"/>
</dbReference>
<dbReference type="Gene3D" id="2.40.30.170">
    <property type="match status" value="1"/>
</dbReference>
<dbReference type="Gene3D" id="2.40.420.20">
    <property type="match status" value="1"/>
</dbReference>
<dbReference type="Gene3D" id="1.10.287.470">
    <property type="entry name" value="Helix hairpin bin"/>
    <property type="match status" value="1"/>
</dbReference>
<evidence type="ECO:0000259" key="3">
    <source>
        <dbReference type="Pfam" id="PF25876"/>
    </source>
</evidence>
<dbReference type="PANTHER" id="PTHR30469:SF15">
    <property type="entry name" value="HLYD FAMILY OF SECRETION PROTEINS"/>
    <property type="match status" value="1"/>
</dbReference>
<dbReference type="PANTHER" id="PTHR30469">
    <property type="entry name" value="MULTIDRUG RESISTANCE PROTEIN MDTA"/>
    <property type="match status" value="1"/>
</dbReference>